<evidence type="ECO:0000256" key="3">
    <source>
        <dbReference type="ARBA" id="ARBA00022692"/>
    </source>
</evidence>
<evidence type="ECO:0000313" key="8">
    <source>
        <dbReference type="EMBL" id="NVO67392.1"/>
    </source>
</evidence>
<feature type="transmembrane region" description="Helical" evidence="6">
    <location>
        <begin position="260"/>
        <end position="282"/>
    </location>
</feature>
<keyword evidence="4 6" id="KW-1133">Transmembrane helix</keyword>
<gene>
    <name evidence="8" type="ORF">HWN36_08765</name>
</gene>
<evidence type="ECO:0000259" key="7">
    <source>
        <dbReference type="Pfam" id="PF12698"/>
    </source>
</evidence>
<proteinExistence type="predicted"/>
<dbReference type="PANTHER" id="PTHR30294">
    <property type="entry name" value="MEMBRANE COMPONENT OF ABC TRANSPORTER YHHJ-RELATED"/>
    <property type="match status" value="1"/>
</dbReference>
<dbReference type="InterPro" id="IPR013525">
    <property type="entry name" value="ABC2_TM"/>
</dbReference>
<feature type="transmembrane region" description="Helical" evidence="6">
    <location>
        <begin position="230"/>
        <end position="254"/>
    </location>
</feature>
<feature type="transmembrane region" description="Helical" evidence="6">
    <location>
        <begin position="21"/>
        <end position="48"/>
    </location>
</feature>
<name>A0A7K4HQE5_9EURY</name>
<dbReference type="Proteomes" id="UP000570823">
    <property type="component" value="Unassembled WGS sequence"/>
</dbReference>
<dbReference type="GO" id="GO:0140359">
    <property type="term" value="F:ABC-type transporter activity"/>
    <property type="evidence" value="ECO:0007669"/>
    <property type="project" value="InterPro"/>
</dbReference>
<comment type="caution">
    <text evidence="8">The sequence shown here is derived from an EMBL/GenBank/DDBJ whole genome shotgun (WGS) entry which is preliminary data.</text>
</comment>
<keyword evidence="3 6" id="KW-0812">Transmembrane</keyword>
<dbReference type="AlphaFoldDB" id="A0A7K4HQE5"/>
<keyword evidence="5 6" id="KW-0472">Membrane</keyword>
<dbReference type="PANTHER" id="PTHR30294:SF38">
    <property type="entry name" value="TRANSPORT PERMEASE PROTEIN"/>
    <property type="match status" value="1"/>
</dbReference>
<dbReference type="InterPro" id="IPR051449">
    <property type="entry name" value="ABC-2_transporter_component"/>
</dbReference>
<dbReference type="EMBL" id="JABXWR010000001">
    <property type="protein sequence ID" value="NVO67392.1"/>
    <property type="molecule type" value="Genomic_DNA"/>
</dbReference>
<reference evidence="8 9" key="1">
    <citation type="submission" date="2020-06" db="EMBL/GenBank/DDBJ databases">
        <title>Methanofollis fontis sp. nov., a methanogen isolated from marine sediments near a cold seep at Four-Way Closure Ridge offshore southwestern Taiwan.</title>
        <authorList>
            <person name="Chen S.-C."/>
            <person name="Teng N.-H."/>
            <person name="Lin Y.-S."/>
            <person name="Lai M.-C."/>
            <person name="Chen H.-H."/>
            <person name="Wang C.-C."/>
        </authorList>
    </citation>
    <scope>NUCLEOTIDE SEQUENCE [LARGE SCALE GENOMIC DNA]</scope>
    <source>
        <strain evidence="8 9">DSM 2702</strain>
    </source>
</reference>
<comment type="subcellular location">
    <subcellularLocation>
        <location evidence="1">Cell membrane</location>
        <topology evidence="1">Multi-pass membrane protein</topology>
    </subcellularLocation>
</comment>
<evidence type="ECO:0000313" key="9">
    <source>
        <dbReference type="Proteomes" id="UP000570823"/>
    </source>
</evidence>
<evidence type="ECO:0000256" key="2">
    <source>
        <dbReference type="ARBA" id="ARBA00022475"/>
    </source>
</evidence>
<feature type="domain" description="ABC-2 type transporter transmembrane" evidence="7">
    <location>
        <begin position="23"/>
        <end position="314"/>
    </location>
</feature>
<dbReference type="Pfam" id="PF12698">
    <property type="entry name" value="ABC2_membrane_3"/>
    <property type="match status" value="1"/>
</dbReference>
<evidence type="ECO:0000256" key="4">
    <source>
        <dbReference type="ARBA" id="ARBA00022989"/>
    </source>
</evidence>
<feature type="transmembrane region" description="Helical" evidence="6">
    <location>
        <begin position="325"/>
        <end position="344"/>
    </location>
</feature>
<evidence type="ECO:0000256" key="5">
    <source>
        <dbReference type="ARBA" id="ARBA00023136"/>
    </source>
</evidence>
<feature type="transmembrane region" description="Helical" evidence="6">
    <location>
        <begin position="174"/>
        <end position="199"/>
    </location>
</feature>
<dbReference type="GO" id="GO:0005886">
    <property type="term" value="C:plasma membrane"/>
    <property type="evidence" value="ECO:0007669"/>
    <property type="project" value="UniProtKB-SubCell"/>
</dbReference>
<dbReference type="RefSeq" id="WP_176788987.1">
    <property type="nucleotide sequence ID" value="NZ_JABXWR010000001.1"/>
</dbReference>
<organism evidence="8 9">
    <name type="scientific">Methanofollis tationis</name>
    <dbReference type="NCBI Taxonomy" id="81417"/>
    <lineage>
        <taxon>Archaea</taxon>
        <taxon>Methanobacteriati</taxon>
        <taxon>Methanobacteriota</taxon>
        <taxon>Stenosarchaea group</taxon>
        <taxon>Methanomicrobia</taxon>
        <taxon>Methanomicrobiales</taxon>
        <taxon>Methanomicrobiaceae</taxon>
        <taxon>Methanofollis</taxon>
    </lineage>
</organism>
<keyword evidence="2" id="KW-1003">Cell membrane</keyword>
<protein>
    <submittedName>
        <fullName evidence="8">ABC transporter permease</fullName>
    </submittedName>
</protein>
<accession>A0A7K4HQE5</accession>
<keyword evidence="9" id="KW-1185">Reference proteome</keyword>
<evidence type="ECO:0000256" key="6">
    <source>
        <dbReference type="SAM" id="Phobius"/>
    </source>
</evidence>
<sequence length="357" mass="38246">MKPRHVWTIAKKELRGIGNERTIVLAILLQVFIAMFSSFLVVGLTSLYDPSSLGGMSGGYAVGYAGTDSPLADLLEEKGDFEVYRMDLSEAVAALQERRLAAVVYVPDTPPDGTDPVKITLYTLKNDISASVTGVKIREAMEAYEVMLREARDDRLTAEPVEIAVPADVRGQSFFIFVYGLLVPLLLFMPAIISASLIIDFITEEYSTKTLDTLLSTPLTFTEILWGKVLAAWVLVPLQAGAWIVLLAANGIAIRSTLAILLHVSAASLVLILIGAIAALHYRERTSAQFVYSTALVAVLLAVLAIPGNPANLIVLLAAGSPAPLHGAALVGVLTGTAFLAIITDRYARRLAARAAQ</sequence>
<feature type="transmembrane region" description="Helical" evidence="6">
    <location>
        <begin position="294"/>
        <end position="319"/>
    </location>
</feature>
<evidence type="ECO:0000256" key="1">
    <source>
        <dbReference type="ARBA" id="ARBA00004651"/>
    </source>
</evidence>